<gene>
    <name evidence="1" type="ORF">D5086_001258</name>
</gene>
<proteinExistence type="predicted"/>
<protein>
    <submittedName>
        <fullName evidence="1">Uncharacterized protein</fullName>
    </submittedName>
</protein>
<sequence length="603" mass="68401">MSKINTLLSRIKPLHHPKPISPSPFPYPPHIKILVKDIIQILSTHPHWEKSLETRFSGCETPVSGIAHFVFDRIRDPGLGLKLFEWASKRSDFNDLLDGFSCSSLLKLLARCRVFLEVENLLETMKCKDLAPTREALSFVIGAYVDSGLVNRALELYHIAYDIHNYLPDVIACNALLNALIQQKKVEIAREVYEEMVKMDGCWDNYSVCIMVRGLCKERKVEEGRKLINDRWGKGCIPNIVFYNALVDGYWKRGDAERANGLFKELKMKGFLPTTETYGIMINGFCKKCNFKAVDRLLVEMKERGVDVNVQVYNSIVDAQIKHGYGDHMPDEFTYSTIIDGYVKQNDLHNALKLFGQMVKQKCKPNVVTYTSLINGFCRTGDSSKAKKTFEEMRSSGLNPNVVTYTILIGCFCKEGKISKACSFFELMLQNRCIPNDVTFNYLINGLTNNVATAISNKANESLEIKASLMMDFFRTMISDGWEQRVAAYNSVLICLCHHKMVNAALQLRDKMTGKGIFPDPVSLAALVYGLCLEGRSKEWQNTISCKLNEWELQIAVKYSQKLNQFLPEGLTSEASKVFHALLESVKLHIQENNLIVSARNRS</sequence>
<evidence type="ECO:0000313" key="1">
    <source>
        <dbReference type="EMBL" id="KAL3610238.1"/>
    </source>
</evidence>
<dbReference type="EMBL" id="RCHU02000001">
    <property type="protein sequence ID" value="KAL3610238.1"/>
    <property type="molecule type" value="Genomic_DNA"/>
</dbReference>
<accession>A0ACC4CY74</accession>
<name>A0ACC4CY74_POPAL</name>
<dbReference type="Proteomes" id="UP000309997">
    <property type="component" value="Unassembled WGS sequence"/>
</dbReference>
<comment type="caution">
    <text evidence="1">The sequence shown here is derived from an EMBL/GenBank/DDBJ whole genome shotgun (WGS) entry which is preliminary data.</text>
</comment>
<reference evidence="1 2" key="1">
    <citation type="journal article" date="2024" name="Plant Biotechnol. J.">
        <title>Genome and CRISPR/Cas9 system of a widespread forest tree (Populus alba) in the world.</title>
        <authorList>
            <person name="Liu Y.J."/>
            <person name="Jiang P.F."/>
            <person name="Han X.M."/>
            <person name="Li X.Y."/>
            <person name="Wang H.M."/>
            <person name="Wang Y.J."/>
            <person name="Wang X.X."/>
            <person name="Zeng Q.Y."/>
        </authorList>
    </citation>
    <scope>NUCLEOTIDE SEQUENCE [LARGE SCALE GENOMIC DNA]</scope>
    <source>
        <strain evidence="2">cv. PAL-ZL1</strain>
    </source>
</reference>
<evidence type="ECO:0000313" key="2">
    <source>
        <dbReference type="Proteomes" id="UP000309997"/>
    </source>
</evidence>
<keyword evidence="2" id="KW-1185">Reference proteome</keyword>
<organism evidence="1 2">
    <name type="scientific">Populus alba</name>
    <name type="common">White poplar</name>
    <dbReference type="NCBI Taxonomy" id="43335"/>
    <lineage>
        <taxon>Eukaryota</taxon>
        <taxon>Viridiplantae</taxon>
        <taxon>Streptophyta</taxon>
        <taxon>Embryophyta</taxon>
        <taxon>Tracheophyta</taxon>
        <taxon>Spermatophyta</taxon>
        <taxon>Magnoliopsida</taxon>
        <taxon>eudicotyledons</taxon>
        <taxon>Gunneridae</taxon>
        <taxon>Pentapetalae</taxon>
        <taxon>rosids</taxon>
        <taxon>fabids</taxon>
        <taxon>Malpighiales</taxon>
        <taxon>Salicaceae</taxon>
        <taxon>Saliceae</taxon>
        <taxon>Populus</taxon>
    </lineage>
</organism>